<reference evidence="7 8" key="1">
    <citation type="submission" date="2017-06" db="EMBL/GenBank/DDBJ databases">
        <title>Genome sequencing of cyanobaciteial culture collection at National Institute for Environmental Studies (NIES).</title>
        <authorList>
            <person name="Hirose Y."/>
            <person name="Shimura Y."/>
            <person name="Fujisawa T."/>
            <person name="Nakamura Y."/>
            <person name="Kawachi M."/>
        </authorList>
    </citation>
    <scope>NUCLEOTIDE SEQUENCE [LARGE SCALE GENOMIC DNA]</scope>
    <source>
        <strain evidence="7 8">NIES-267</strain>
    </source>
</reference>
<keyword evidence="8" id="KW-1185">Reference proteome</keyword>
<comment type="catalytic activity">
    <reaction evidence="1">
        <text>Hydrolysis of terminal non-reducing beta-D-fructofuranoside residues in beta-D-fructofuranosides.</text>
        <dbReference type="EC" id="3.2.1.26"/>
    </reaction>
</comment>
<dbReference type="InterPro" id="IPR024746">
    <property type="entry name" value="Glyco_hydro_100"/>
</dbReference>
<dbReference type="GO" id="GO:0005987">
    <property type="term" value="P:sucrose catabolic process"/>
    <property type="evidence" value="ECO:0007669"/>
    <property type="project" value="TreeGrafter"/>
</dbReference>
<dbReference type="Pfam" id="PF12899">
    <property type="entry name" value="Glyco_hydro_100"/>
    <property type="match status" value="1"/>
</dbReference>
<evidence type="ECO:0000256" key="2">
    <source>
        <dbReference type="ARBA" id="ARBA00007671"/>
    </source>
</evidence>
<dbReference type="OrthoDB" id="501302at2"/>
<evidence type="ECO:0000313" key="7">
    <source>
        <dbReference type="EMBL" id="BAY84817.1"/>
    </source>
</evidence>
<dbReference type="InterPro" id="IPR008928">
    <property type="entry name" value="6-hairpin_glycosidase_sf"/>
</dbReference>
<evidence type="ECO:0000256" key="4">
    <source>
        <dbReference type="ARBA" id="ARBA00022801"/>
    </source>
</evidence>
<name>A0A1Z4LU90_9CYAN</name>
<dbReference type="InterPro" id="IPR012341">
    <property type="entry name" value="6hp_glycosidase-like_sf"/>
</dbReference>
<evidence type="ECO:0000313" key="8">
    <source>
        <dbReference type="Proteomes" id="UP000218418"/>
    </source>
</evidence>
<evidence type="ECO:0000256" key="1">
    <source>
        <dbReference type="ARBA" id="ARBA00000094"/>
    </source>
</evidence>
<keyword evidence="6" id="KW-0326">Glycosidase</keyword>
<organism evidence="7 8">
    <name type="scientific">Calothrix parasitica NIES-267</name>
    <dbReference type="NCBI Taxonomy" id="1973488"/>
    <lineage>
        <taxon>Bacteria</taxon>
        <taxon>Bacillati</taxon>
        <taxon>Cyanobacteriota</taxon>
        <taxon>Cyanophyceae</taxon>
        <taxon>Nostocales</taxon>
        <taxon>Calotrichaceae</taxon>
        <taxon>Calothrix</taxon>
    </lineage>
</organism>
<dbReference type="SUPFAM" id="SSF48208">
    <property type="entry name" value="Six-hairpin glycosidases"/>
    <property type="match status" value="1"/>
</dbReference>
<dbReference type="PANTHER" id="PTHR31916:SF28">
    <property type="entry name" value="NEUTRAL_ALKALINE INVERTASE 3, CHLOROPLASTIC"/>
    <property type="match status" value="1"/>
</dbReference>
<protein>
    <recommendedName>
        <fullName evidence="3">beta-fructofuranosidase</fullName>
        <ecNumber evidence="3">3.2.1.26</ecNumber>
    </recommendedName>
</protein>
<dbReference type="Gene3D" id="1.50.10.10">
    <property type="match status" value="1"/>
</dbReference>
<evidence type="ECO:0000256" key="5">
    <source>
        <dbReference type="ARBA" id="ARBA00023277"/>
    </source>
</evidence>
<proteinExistence type="inferred from homology"/>
<dbReference type="EC" id="3.2.1.26" evidence="3"/>
<dbReference type="AlphaFoldDB" id="A0A1Z4LU90"/>
<keyword evidence="5" id="KW-0119">Carbohydrate metabolism</keyword>
<evidence type="ECO:0000256" key="6">
    <source>
        <dbReference type="ARBA" id="ARBA00023295"/>
    </source>
</evidence>
<keyword evidence="4" id="KW-0378">Hydrolase</keyword>
<sequence length="459" mass="52508">MVFPSNLYSEARQALEKSIIYYNGSPVGTVAACDSQMDALNYNHCFVRDFAVSAMAFLMNGEVEIVRNFLVETLKLQSGDKVMDCFKPGKGLMPASFIIKAFNGKETVKGDFGELAIAKVAPVDSGFWWLIILRAYVRASGDLSLARTVEFQRGIKLILDLCLISRFDMFPTLLVPDGSFMIDRRMGVHGYPLDIQALFYGSLKIAKELLEPEDNYISIIEERLGHLAYHVRKYYWLDYQKLNEIYRYRVEEFGETVINQFNIYPESIPEWLNLWLPDKGGYFIGNLGPGRMDFRFFSQGNLIAIIFDLASPEQSQQIMDLIEQKWDTLIGKMPLKICYPALEGRDWSLVTGYDAKNMPWSYHNGGNWPFLLWLLAAAAQKTNRNELAERAISIAASRLHKDKYPEYYDGLYGRLIGKEARWFQTWTIAGLLAAQDLLTYPKNLDLICFKDDSMVLPCT</sequence>
<accession>A0A1Z4LU90</accession>
<dbReference type="PANTHER" id="PTHR31916">
    <property type="match status" value="1"/>
</dbReference>
<dbReference type="GO" id="GO:0033926">
    <property type="term" value="F:endo-alpha-N-acetylgalactosaminidase activity"/>
    <property type="evidence" value="ECO:0007669"/>
    <property type="project" value="InterPro"/>
</dbReference>
<gene>
    <name evidence="7" type="ORF">NIES267_43140</name>
</gene>
<comment type="similarity">
    <text evidence="2">Belongs to the glycosyl hydrolase 100 family.</text>
</comment>
<dbReference type="EMBL" id="AP018227">
    <property type="protein sequence ID" value="BAY84817.1"/>
    <property type="molecule type" value="Genomic_DNA"/>
</dbReference>
<evidence type="ECO:0000256" key="3">
    <source>
        <dbReference type="ARBA" id="ARBA00012758"/>
    </source>
</evidence>
<dbReference type="GO" id="GO:0004575">
    <property type="term" value="F:sucrose alpha-glucosidase activity"/>
    <property type="evidence" value="ECO:0007669"/>
    <property type="project" value="TreeGrafter"/>
</dbReference>
<dbReference type="Proteomes" id="UP000218418">
    <property type="component" value="Chromosome"/>
</dbReference>